<feature type="signal peptide" evidence="5">
    <location>
        <begin position="1"/>
        <end position="21"/>
    </location>
</feature>
<dbReference type="STRING" id="1603606.DSOUD_2177"/>
<comment type="subcellular location">
    <subcellularLocation>
        <location evidence="1">Cell envelope</location>
    </subcellularLocation>
</comment>
<gene>
    <name evidence="9" type="ORF">DSOUD_2177</name>
</gene>
<dbReference type="PANTHER" id="PTHR30469:SF15">
    <property type="entry name" value="HLYD FAMILY OF SECRETION PROTEINS"/>
    <property type="match status" value="1"/>
</dbReference>
<proteinExistence type="inferred from homology"/>
<feature type="coiled-coil region" evidence="4">
    <location>
        <begin position="109"/>
        <end position="160"/>
    </location>
</feature>
<evidence type="ECO:0000256" key="5">
    <source>
        <dbReference type="SAM" id="SignalP"/>
    </source>
</evidence>
<reference evidence="9 10" key="1">
    <citation type="submission" date="2015-07" db="EMBL/GenBank/DDBJ databases">
        <title>Isolation and Genomic Characterization of a Novel Halophilic Metal-Reducing Deltaproteobacterium from the Deep Subsurface.</title>
        <authorList>
            <person name="Badalamenti J.P."/>
            <person name="Summers Z.M."/>
            <person name="Gralnick J.A."/>
            <person name="Bond D.R."/>
        </authorList>
    </citation>
    <scope>NUCLEOTIDE SEQUENCE [LARGE SCALE GENOMIC DNA]</scope>
    <source>
        <strain evidence="9 10">WTL</strain>
    </source>
</reference>
<dbReference type="GO" id="GO:0015562">
    <property type="term" value="F:efflux transmembrane transporter activity"/>
    <property type="evidence" value="ECO:0007669"/>
    <property type="project" value="TreeGrafter"/>
</dbReference>
<evidence type="ECO:0000259" key="7">
    <source>
        <dbReference type="Pfam" id="PF25954"/>
    </source>
</evidence>
<dbReference type="SUPFAM" id="SSF111369">
    <property type="entry name" value="HlyD-like secretion proteins"/>
    <property type="match status" value="1"/>
</dbReference>
<comment type="similarity">
    <text evidence="2">Belongs to the membrane fusion protein (MFP) (TC 8.A.1) family.</text>
</comment>
<accession>A0A0M4DA40</accession>
<sequence>MTRSFRSLFCLLTLCVPLALAGCGNGSNAEEKVQEPAAEKVTNVRVQILASQDLQERFTLPGNLEAWEDLTLAAELDGPVRWIGPKEGSRLAAGEAILRIDPETQEANLASARTESQLKERTLRRLEELQAQKLVSTQEVEEARNEYEAAHAALQVAQVALAKSTLSAPVAGVLDRLLVDRGEYVKAGAAAAVLVQVDRLKVLVDVPEKDVSFLKIGDRVEVISSQLEGEGVPPRTGTLIHLAYRADPATRTYRAKIEVDNGDDRLRPGMIVRAGFLRRDLPNVIAVPLYALVDEGGRRIAFVEDNGVARLRTVVPGAVVGNQVVIREGLKTGERLIVQGQQLIGDGSRVAAGE</sequence>
<protein>
    <submittedName>
        <fullName evidence="9">RND family efflux transporter, MFP subunit</fullName>
    </submittedName>
</protein>
<keyword evidence="5" id="KW-0732">Signal</keyword>
<keyword evidence="3" id="KW-0813">Transport</keyword>
<dbReference type="Gene3D" id="2.40.420.20">
    <property type="match status" value="1"/>
</dbReference>
<organism evidence="9 10">
    <name type="scientific">Desulfuromonas soudanensis</name>
    <dbReference type="NCBI Taxonomy" id="1603606"/>
    <lineage>
        <taxon>Bacteria</taxon>
        <taxon>Pseudomonadati</taxon>
        <taxon>Thermodesulfobacteriota</taxon>
        <taxon>Desulfuromonadia</taxon>
        <taxon>Desulfuromonadales</taxon>
        <taxon>Desulfuromonadaceae</taxon>
        <taxon>Desulfuromonas</taxon>
    </lineage>
</organism>
<feature type="domain" description="CusB-like beta-barrel" evidence="7">
    <location>
        <begin position="203"/>
        <end position="274"/>
    </location>
</feature>
<dbReference type="PANTHER" id="PTHR30469">
    <property type="entry name" value="MULTIDRUG RESISTANCE PROTEIN MDTA"/>
    <property type="match status" value="1"/>
</dbReference>
<dbReference type="Pfam" id="PF25954">
    <property type="entry name" value="Beta-barrel_RND_2"/>
    <property type="match status" value="1"/>
</dbReference>
<feature type="domain" description="Multidrug resistance protein MdtA-like barrel-sandwich hybrid" evidence="6">
    <location>
        <begin position="83"/>
        <end position="195"/>
    </location>
</feature>
<evidence type="ECO:0000256" key="4">
    <source>
        <dbReference type="SAM" id="Coils"/>
    </source>
</evidence>
<dbReference type="OrthoDB" id="9800209at2"/>
<dbReference type="InterPro" id="IPR058627">
    <property type="entry name" value="MdtA-like_C"/>
</dbReference>
<dbReference type="Gene3D" id="2.40.50.100">
    <property type="match status" value="1"/>
</dbReference>
<dbReference type="Gene3D" id="2.40.30.170">
    <property type="match status" value="1"/>
</dbReference>
<dbReference type="Gene3D" id="1.10.287.470">
    <property type="entry name" value="Helix hairpin bin"/>
    <property type="match status" value="1"/>
</dbReference>
<dbReference type="InterPro" id="IPR058792">
    <property type="entry name" value="Beta-barrel_RND_2"/>
</dbReference>
<dbReference type="KEGG" id="des:DSOUD_2177"/>
<dbReference type="PATRIC" id="fig|1603606.3.peg.2350"/>
<name>A0A0M4DA40_9BACT</name>
<evidence type="ECO:0000313" key="9">
    <source>
        <dbReference type="EMBL" id="ALC16942.1"/>
    </source>
</evidence>
<evidence type="ECO:0000256" key="2">
    <source>
        <dbReference type="ARBA" id="ARBA00009477"/>
    </source>
</evidence>
<feature type="chain" id="PRO_5005792026" evidence="5">
    <location>
        <begin position="22"/>
        <end position="354"/>
    </location>
</feature>
<evidence type="ECO:0000256" key="1">
    <source>
        <dbReference type="ARBA" id="ARBA00004196"/>
    </source>
</evidence>
<evidence type="ECO:0000259" key="6">
    <source>
        <dbReference type="Pfam" id="PF25917"/>
    </source>
</evidence>
<dbReference type="InterPro" id="IPR006143">
    <property type="entry name" value="RND_pump_MFP"/>
</dbReference>
<feature type="domain" description="Multidrug resistance protein MdtA-like C-terminal permuted SH3" evidence="8">
    <location>
        <begin position="283"/>
        <end position="342"/>
    </location>
</feature>
<dbReference type="InterPro" id="IPR058625">
    <property type="entry name" value="MdtA-like_BSH"/>
</dbReference>
<dbReference type="Proteomes" id="UP000057158">
    <property type="component" value="Chromosome"/>
</dbReference>
<keyword evidence="4" id="KW-0175">Coiled coil</keyword>
<evidence type="ECO:0000313" key="10">
    <source>
        <dbReference type="Proteomes" id="UP000057158"/>
    </source>
</evidence>
<dbReference type="RefSeq" id="WP_053550992.1">
    <property type="nucleotide sequence ID" value="NZ_CP010802.1"/>
</dbReference>
<dbReference type="Pfam" id="PF25967">
    <property type="entry name" value="RND-MFP_C"/>
    <property type="match status" value="1"/>
</dbReference>
<dbReference type="Pfam" id="PF25917">
    <property type="entry name" value="BSH_RND"/>
    <property type="match status" value="1"/>
</dbReference>
<dbReference type="NCBIfam" id="TIGR01730">
    <property type="entry name" value="RND_mfp"/>
    <property type="match status" value="1"/>
</dbReference>
<evidence type="ECO:0000259" key="8">
    <source>
        <dbReference type="Pfam" id="PF25967"/>
    </source>
</evidence>
<dbReference type="PROSITE" id="PS51257">
    <property type="entry name" value="PROKAR_LIPOPROTEIN"/>
    <property type="match status" value="1"/>
</dbReference>
<dbReference type="AlphaFoldDB" id="A0A0M4DA40"/>
<dbReference type="GO" id="GO:1990281">
    <property type="term" value="C:efflux pump complex"/>
    <property type="evidence" value="ECO:0007669"/>
    <property type="project" value="TreeGrafter"/>
</dbReference>
<keyword evidence="10" id="KW-1185">Reference proteome</keyword>
<dbReference type="EMBL" id="CP010802">
    <property type="protein sequence ID" value="ALC16942.1"/>
    <property type="molecule type" value="Genomic_DNA"/>
</dbReference>
<evidence type="ECO:0000256" key="3">
    <source>
        <dbReference type="ARBA" id="ARBA00022448"/>
    </source>
</evidence>